<evidence type="ECO:0000313" key="2">
    <source>
        <dbReference type="EMBL" id="GGE35619.1"/>
    </source>
</evidence>
<dbReference type="EMBL" id="BMFJ01000001">
    <property type="protein sequence ID" value="GGE35619.1"/>
    <property type="molecule type" value="Genomic_DNA"/>
</dbReference>
<protein>
    <recommendedName>
        <fullName evidence="1">YdhG-like domain-containing protein</fullName>
    </recommendedName>
</protein>
<comment type="caution">
    <text evidence="2">The sequence shown here is derived from an EMBL/GenBank/DDBJ whole genome shotgun (WGS) entry which is preliminary data.</text>
</comment>
<proteinExistence type="predicted"/>
<name>A0A917A9L0_9RHOB</name>
<keyword evidence="3" id="KW-1185">Reference proteome</keyword>
<feature type="domain" description="YdhG-like" evidence="1">
    <location>
        <begin position="27"/>
        <end position="128"/>
    </location>
</feature>
<evidence type="ECO:0000313" key="3">
    <source>
        <dbReference type="Proteomes" id="UP000612855"/>
    </source>
</evidence>
<dbReference type="AlphaFoldDB" id="A0A917A9L0"/>
<reference evidence="3" key="1">
    <citation type="journal article" date="2019" name="Int. J. Syst. Evol. Microbiol.">
        <title>The Global Catalogue of Microorganisms (GCM) 10K type strain sequencing project: providing services to taxonomists for standard genome sequencing and annotation.</title>
        <authorList>
            <consortium name="The Broad Institute Genomics Platform"/>
            <consortium name="The Broad Institute Genome Sequencing Center for Infectious Disease"/>
            <person name="Wu L."/>
            <person name="Ma J."/>
        </authorList>
    </citation>
    <scope>NUCLEOTIDE SEQUENCE [LARGE SCALE GENOMIC DNA]</scope>
    <source>
        <strain evidence="3">CGMCC 1.12664</strain>
    </source>
</reference>
<dbReference type="Proteomes" id="UP000612855">
    <property type="component" value="Unassembled WGS sequence"/>
</dbReference>
<dbReference type="RefSeq" id="WP_188477944.1">
    <property type="nucleotide sequence ID" value="NZ_BMFJ01000001.1"/>
</dbReference>
<sequence length="142" mass="15489">MSSQKTEPTGQSPVSYLASVAPPRRAAEGHALLDLFGRVTGWTARMWGPAIIGFGRYDYTYASGHSGSWFATGFSPRKAALTIYIMPGYQDYSPILARLGPHRLGKSCLYITRLDAVDQDALSDLIRAGLADLAKLWPVQPD</sequence>
<dbReference type="InterPro" id="IPR014922">
    <property type="entry name" value="YdhG-like"/>
</dbReference>
<dbReference type="Pfam" id="PF08818">
    <property type="entry name" value="DUF1801"/>
    <property type="match status" value="1"/>
</dbReference>
<evidence type="ECO:0000259" key="1">
    <source>
        <dbReference type="Pfam" id="PF08818"/>
    </source>
</evidence>
<organism evidence="2 3">
    <name type="scientific">Primorskyibacter flagellatus</name>
    <dbReference type="NCBI Taxonomy" id="1387277"/>
    <lineage>
        <taxon>Bacteria</taxon>
        <taxon>Pseudomonadati</taxon>
        <taxon>Pseudomonadota</taxon>
        <taxon>Alphaproteobacteria</taxon>
        <taxon>Rhodobacterales</taxon>
        <taxon>Roseobacteraceae</taxon>
        <taxon>Primorskyibacter</taxon>
    </lineage>
</organism>
<gene>
    <name evidence="2" type="ORF">GCM10011360_24330</name>
</gene>
<accession>A0A917A9L0</accession>